<name>A0AAD5YZ54_9AGAR</name>
<evidence type="ECO:0000256" key="1">
    <source>
        <dbReference type="ARBA" id="ARBA00038154"/>
    </source>
</evidence>
<dbReference type="Gene3D" id="1.25.40.280">
    <property type="entry name" value="alix/aip1 like domains"/>
    <property type="match status" value="1"/>
</dbReference>
<comment type="similarity">
    <text evidence="1">Belongs to the palA/RIM20 family.</text>
</comment>
<evidence type="ECO:0000259" key="3">
    <source>
        <dbReference type="PROSITE" id="PS51180"/>
    </source>
</evidence>
<comment type="caution">
    <text evidence="4">The sequence shown here is derived from an EMBL/GenBank/DDBJ whole genome shotgun (WGS) entry which is preliminary data.</text>
</comment>
<dbReference type="PANTHER" id="PTHR23030">
    <property type="entry name" value="PCD6 INTERACTING PROTEIN-RELATED"/>
    <property type="match status" value="1"/>
</dbReference>
<dbReference type="Proteomes" id="UP001213000">
    <property type="component" value="Unassembled WGS sequence"/>
</dbReference>
<feature type="compositionally biased region" description="Pro residues" evidence="2">
    <location>
        <begin position="976"/>
        <end position="989"/>
    </location>
</feature>
<feature type="domain" description="BRO1" evidence="3">
    <location>
        <begin position="49"/>
        <end position="452"/>
    </location>
</feature>
<feature type="compositionally biased region" description="Basic and acidic residues" evidence="2">
    <location>
        <begin position="859"/>
        <end position="905"/>
    </location>
</feature>
<dbReference type="InterPro" id="IPR025304">
    <property type="entry name" value="ALIX_V_dom"/>
</dbReference>
<reference evidence="4" key="1">
    <citation type="submission" date="2022-07" db="EMBL/GenBank/DDBJ databases">
        <title>Genome Sequence of Leucocoprinus birnbaumii.</title>
        <authorList>
            <person name="Buettner E."/>
        </authorList>
    </citation>
    <scope>NUCLEOTIDE SEQUENCE</scope>
    <source>
        <strain evidence="4">VT141</strain>
    </source>
</reference>
<accession>A0AAD5YZ54</accession>
<evidence type="ECO:0000256" key="2">
    <source>
        <dbReference type="SAM" id="MobiDB-lite"/>
    </source>
</evidence>
<dbReference type="GO" id="GO:0005768">
    <property type="term" value="C:endosome"/>
    <property type="evidence" value="ECO:0007669"/>
    <property type="project" value="TreeGrafter"/>
</dbReference>
<dbReference type="CDD" id="cd09241">
    <property type="entry name" value="BRO1_ScRim20-like"/>
    <property type="match status" value="1"/>
</dbReference>
<feature type="compositionally biased region" description="Low complexity" evidence="2">
    <location>
        <begin position="795"/>
        <end position="810"/>
    </location>
</feature>
<keyword evidence="5" id="KW-1185">Reference proteome</keyword>
<sequence>MEPFAKALPRHQIGIPAKSSRWWQVLEVPDAILSINITIGIEPDIIMSNLLDFPFKRTYEIELRTTVREFISFHGGGHPDDFKDDIQRWQDLRKGAVTGVIHVDRIQASLLYHAQLISILAKMPSDIQLEISYATVFHPHKLPVTLKSITFERASILFNLASLYSQLGALADRSSAEGIKRAATYYQNSAGTLSYLNNAVIPNIVYDPDDEEIPLDLSTDFIHGLGSLMLAQAQECSWQLAKINQYKNSLIAKIAARVSSLYALSNRQFRDANPSVKHILPSDWLPHIEAKSHHFLAVAEYRKSVDELENSRYGCEIARLGNAREEAKTAQEIGRRGRIASSVQEDIQSLLDTVQRNLTRAERDNDLIYHHDIPAKAALPLIQETSLATAIVPPGLTGPKTLLGSMQPLFDGLVGWGAREAINIYNDRKQTLIKENILDIAQGLQDQADEELRNMNLPAALEALERPIGLPPSLLRKAEEVRLEDGPARITASIEDVQQLAQHVQTILDEAMDILDNEASEDEAARKETALDRSPSHEANIELIEKEQRYRSILAEAAASDETIRQKWDEWEDNVTQLTWSEVDLEASVPSSTVVTTSQTTPQAVQTRNYARTLRVKLEELDGLHRERTQLTHQARALEVADDITPRILRVASGFERLAELRPEMFEDILDEELAKYDRFLHELGNCRQKQETILADVKIVNQEFLQSRRDDPSVKDREHALQSLDLAYFKYREINRNLEEGWKFYNDLAGILTQFREVCKTWSYQRRQEIRALDLQRPLEMLSLHDTEPRPQETLPQSQSTSAQPLSSSRFASLMSQDPPSLSAEEWGFEDGTMSSDSDSSSSSGSDRGDRHHRKEKRHQERKERKERRALERLEKKERKDHEKWERKEEKERKKAEKHSDHAVHGGFAGSSIPVGHHGSAYGGSALGGEPVAYPSSSTLAPMFPSHTQGSPQPPPYAQSPGFPPVNVATKPDQFSPPPMSNNAPPPSGFRVPLRTDSDFPPPEQRGPPVSYDADKTSPVFIGSALFESSVHPCKIGPHLRPHALVPYGGTEYGHNGRYDLLPFVPQQMEWVHTSYGRIPSGRRPIEGGYEENGGKLYHALVNVNGLMVPGKTGEHLGGANVSFGGQELVYQEYEILCWR</sequence>
<feature type="compositionally biased region" description="Pro residues" evidence="2">
    <location>
        <begin position="953"/>
        <end position="965"/>
    </location>
</feature>
<dbReference type="PROSITE" id="PS51180">
    <property type="entry name" value="BRO1"/>
    <property type="match status" value="1"/>
</dbReference>
<dbReference type="AlphaFoldDB" id="A0AAD5YZ54"/>
<dbReference type="Pfam" id="PF03097">
    <property type="entry name" value="BRO1"/>
    <property type="match status" value="1"/>
</dbReference>
<dbReference type="Gene3D" id="1.20.120.560">
    <property type="entry name" value="alix/aip1 in complex with the ypdl late domain"/>
    <property type="match status" value="1"/>
</dbReference>
<dbReference type="Gene3D" id="1.20.140.50">
    <property type="entry name" value="alix/aip1 like domains"/>
    <property type="match status" value="1"/>
</dbReference>
<dbReference type="InterPro" id="IPR004328">
    <property type="entry name" value="BRO1_dom"/>
</dbReference>
<dbReference type="InterPro" id="IPR006616">
    <property type="entry name" value="DM9_repeat"/>
</dbReference>
<dbReference type="InterPro" id="IPR038499">
    <property type="entry name" value="BRO1_sf"/>
</dbReference>
<evidence type="ECO:0000313" key="5">
    <source>
        <dbReference type="Proteomes" id="UP001213000"/>
    </source>
</evidence>
<feature type="region of interest" description="Disordered" evidence="2">
    <location>
        <begin position="789"/>
        <end position="1016"/>
    </location>
</feature>
<gene>
    <name evidence="4" type="ORF">NP233_g2307</name>
</gene>
<dbReference type="SMART" id="SM00696">
    <property type="entry name" value="DM9"/>
    <property type="match status" value="1"/>
</dbReference>
<feature type="compositionally biased region" description="Polar residues" evidence="2">
    <location>
        <begin position="811"/>
        <end position="821"/>
    </location>
</feature>
<organism evidence="4 5">
    <name type="scientific">Leucocoprinus birnbaumii</name>
    <dbReference type="NCBI Taxonomy" id="56174"/>
    <lineage>
        <taxon>Eukaryota</taxon>
        <taxon>Fungi</taxon>
        <taxon>Dikarya</taxon>
        <taxon>Basidiomycota</taxon>
        <taxon>Agaricomycotina</taxon>
        <taxon>Agaricomycetes</taxon>
        <taxon>Agaricomycetidae</taxon>
        <taxon>Agaricales</taxon>
        <taxon>Agaricineae</taxon>
        <taxon>Agaricaceae</taxon>
        <taxon>Leucocoprinus</taxon>
    </lineage>
</organism>
<dbReference type="PANTHER" id="PTHR23030:SF39">
    <property type="entry name" value="PROGRAMMED CELL DEATH 6-INTERACTING PROTEIN"/>
    <property type="match status" value="1"/>
</dbReference>
<dbReference type="Pfam" id="PF11901">
    <property type="entry name" value="DM9"/>
    <property type="match status" value="1"/>
</dbReference>
<feature type="compositionally biased region" description="Low complexity" evidence="2">
    <location>
        <begin position="836"/>
        <end position="847"/>
    </location>
</feature>
<dbReference type="EMBL" id="JANIEX010000096">
    <property type="protein sequence ID" value="KAJ3573631.1"/>
    <property type="molecule type" value="Genomic_DNA"/>
</dbReference>
<protein>
    <recommendedName>
        <fullName evidence="3">BRO1 domain-containing protein</fullName>
    </recommendedName>
</protein>
<dbReference type="SMART" id="SM01041">
    <property type="entry name" value="BRO1"/>
    <property type="match status" value="1"/>
</dbReference>
<dbReference type="Pfam" id="PF13949">
    <property type="entry name" value="ALIX_LYPXL_bnd"/>
    <property type="match status" value="1"/>
</dbReference>
<proteinExistence type="inferred from homology"/>
<evidence type="ECO:0000313" key="4">
    <source>
        <dbReference type="EMBL" id="KAJ3573631.1"/>
    </source>
</evidence>
<feature type="compositionally biased region" description="Polar residues" evidence="2">
    <location>
        <begin position="936"/>
        <end position="952"/>
    </location>
</feature>